<sequence length="135" mass="15631">MGRSWKIKMDRGVPLNILERAPNDSERAGKICGKIVWHMPCKRRDQGNYHSGNKVFTDEQENELIAYLMRAADVYFGLCPHEVRDVAYQLAVKYGCRHPKSWDESSKAGADWFSAYMKRNPTLSLRSFSERLMKS</sequence>
<evidence type="ECO:0000313" key="2">
    <source>
        <dbReference type="Proteomes" id="UP001174136"/>
    </source>
</evidence>
<gene>
    <name evidence="1" type="ORF">N1851_022872</name>
</gene>
<reference evidence="1" key="1">
    <citation type="journal article" date="2023" name="Front. Mar. Sci.">
        <title>A new Merluccius polli reference genome to investigate the effects of global change in West African waters.</title>
        <authorList>
            <person name="Mateo J.L."/>
            <person name="Blanco-Fernandez C."/>
            <person name="Garcia-Vazquez E."/>
            <person name="Machado-Schiaffino G."/>
        </authorList>
    </citation>
    <scope>NUCLEOTIDE SEQUENCE</scope>
    <source>
        <strain evidence="1">C29</strain>
        <tissue evidence="1">Fin</tissue>
    </source>
</reference>
<accession>A0AA47MH43</accession>
<dbReference type="AlphaFoldDB" id="A0AA47MH43"/>
<proteinExistence type="predicted"/>
<comment type="caution">
    <text evidence="1">The sequence shown here is derived from an EMBL/GenBank/DDBJ whole genome shotgun (WGS) entry which is preliminary data.</text>
</comment>
<dbReference type="Proteomes" id="UP001174136">
    <property type="component" value="Unassembled WGS sequence"/>
</dbReference>
<evidence type="ECO:0008006" key="3">
    <source>
        <dbReference type="Google" id="ProtNLM"/>
    </source>
</evidence>
<keyword evidence="2" id="KW-1185">Reference proteome</keyword>
<dbReference type="EMBL" id="JAOPHQ010004266">
    <property type="protein sequence ID" value="KAK0140218.1"/>
    <property type="molecule type" value="Genomic_DNA"/>
</dbReference>
<evidence type="ECO:0000313" key="1">
    <source>
        <dbReference type="EMBL" id="KAK0140218.1"/>
    </source>
</evidence>
<name>A0AA47MH43_MERPO</name>
<organism evidence="1 2">
    <name type="scientific">Merluccius polli</name>
    <name type="common">Benguela hake</name>
    <name type="synonym">Merluccius cadenati</name>
    <dbReference type="NCBI Taxonomy" id="89951"/>
    <lineage>
        <taxon>Eukaryota</taxon>
        <taxon>Metazoa</taxon>
        <taxon>Chordata</taxon>
        <taxon>Craniata</taxon>
        <taxon>Vertebrata</taxon>
        <taxon>Euteleostomi</taxon>
        <taxon>Actinopterygii</taxon>
        <taxon>Neopterygii</taxon>
        <taxon>Teleostei</taxon>
        <taxon>Neoteleostei</taxon>
        <taxon>Acanthomorphata</taxon>
        <taxon>Zeiogadaria</taxon>
        <taxon>Gadariae</taxon>
        <taxon>Gadiformes</taxon>
        <taxon>Gadoidei</taxon>
        <taxon>Merlucciidae</taxon>
        <taxon>Merluccius</taxon>
    </lineage>
</organism>
<protein>
    <recommendedName>
        <fullName evidence="3">HTH CENPB-type domain-containing protein</fullName>
    </recommendedName>
</protein>